<feature type="transmembrane region" description="Helical" evidence="1">
    <location>
        <begin position="115"/>
        <end position="138"/>
    </location>
</feature>
<proteinExistence type="predicted"/>
<feature type="transmembrane region" description="Helical" evidence="1">
    <location>
        <begin position="12"/>
        <end position="34"/>
    </location>
</feature>
<reference evidence="2 3" key="1">
    <citation type="submission" date="2020-08" db="EMBL/GenBank/DDBJ databases">
        <title>Genomic Encyclopedia of Type Strains, Phase IV (KMG-IV): sequencing the most valuable type-strain genomes for metagenomic binning, comparative biology and taxonomic classification.</title>
        <authorList>
            <person name="Goeker M."/>
        </authorList>
    </citation>
    <scope>NUCLEOTIDE SEQUENCE [LARGE SCALE GENOMIC DNA]</scope>
    <source>
        <strain evidence="2 3">DSM 17498</strain>
    </source>
</reference>
<protein>
    <submittedName>
        <fullName evidence="2">Uncharacterized membrane protein (DUF485 family)</fullName>
    </submittedName>
</protein>
<keyword evidence="1" id="KW-0472">Membrane</keyword>
<keyword evidence="1" id="KW-1133">Transmembrane helix</keyword>
<sequence>MTTGNWMKGMVAGFVATVVLSGLMAIKAMMGVMPELNPIKMVADMLGASPAVGWAMHSMIGTVLWGTLFAWLNTSLPGESHWLRGIVFAVGAWLIMMVAIMPMAGAGFFGSHLGMMAPVMTLMLHIVFGFVLGAVYVLERPEDTSALQGART</sequence>
<dbReference type="EMBL" id="JACHIJ010000002">
    <property type="protein sequence ID" value="MBB5051833.1"/>
    <property type="molecule type" value="Genomic_DNA"/>
</dbReference>
<evidence type="ECO:0000313" key="3">
    <source>
        <dbReference type="Proteomes" id="UP000521227"/>
    </source>
</evidence>
<feature type="transmembrane region" description="Helical" evidence="1">
    <location>
        <begin position="86"/>
        <end position="109"/>
    </location>
</feature>
<dbReference type="AlphaFoldDB" id="A0A840MV84"/>
<accession>A0A840MV84</accession>
<evidence type="ECO:0000256" key="1">
    <source>
        <dbReference type="SAM" id="Phobius"/>
    </source>
</evidence>
<evidence type="ECO:0000313" key="2">
    <source>
        <dbReference type="EMBL" id="MBB5051833.1"/>
    </source>
</evidence>
<dbReference type="Pfam" id="PF20587">
    <property type="entry name" value="DUF6789"/>
    <property type="match status" value="1"/>
</dbReference>
<gene>
    <name evidence="2" type="ORF">HNQ36_001787</name>
</gene>
<dbReference type="Proteomes" id="UP000521227">
    <property type="component" value="Unassembled WGS sequence"/>
</dbReference>
<dbReference type="RefSeq" id="WP_024921600.1">
    <property type="nucleotide sequence ID" value="NZ_JACHIJ010000002.1"/>
</dbReference>
<dbReference type="InterPro" id="IPR046739">
    <property type="entry name" value="DUF6789"/>
</dbReference>
<name>A0A840MV84_9BRAD</name>
<organism evidence="2 3">
    <name type="scientific">Afipia massiliensis</name>
    <dbReference type="NCBI Taxonomy" id="211460"/>
    <lineage>
        <taxon>Bacteria</taxon>
        <taxon>Pseudomonadati</taxon>
        <taxon>Pseudomonadota</taxon>
        <taxon>Alphaproteobacteria</taxon>
        <taxon>Hyphomicrobiales</taxon>
        <taxon>Nitrobacteraceae</taxon>
        <taxon>Afipia</taxon>
    </lineage>
</organism>
<comment type="caution">
    <text evidence="2">The sequence shown here is derived from an EMBL/GenBank/DDBJ whole genome shotgun (WGS) entry which is preliminary data.</text>
</comment>
<feature type="transmembrane region" description="Helical" evidence="1">
    <location>
        <begin position="54"/>
        <end position="74"/>
    </location>
</feature>
<keyword evidence="1" id="KW-0812">Transmembrane</keyword>